<feature type="domain" description="Reverse transcriptase zinc-binding" evidence="1">
    <location>
        <begin position="492"/>
        <end position="571"/>
    </location>
</feature>
<evidence type="ECO:0000259" key="1">
    <source>
        <dbReference type="Pfam" id="PF13966"/>
    </source>
</evidence>
<gene>
    <name evidence="2" type="ORF">Tci_038188</name>
</gene>
<name>A0A6L2LY72_TANCI</name>
<dbReference type="Pfam" id="PF13966">
    <property type="entry name" value="zf-RVT"/>
    <property type="match status" value="1"/>
</dbReference>
<dbReference type="PANTHER" id="PTHR33116:SF77">
    <property type="entry name" value="RNA-DIRECTED DNA POLYMERASE"/>
    <property type="match status" value="1"/>
</dbReference>
<reference evidence="2" key="1">
    <citation type="journal article" date="2019" name="Sci. Rep.">
        <title>Draft genome of Tanacetum cinerariifolium, the natural source of mosquito coil.</title>
        <authorList>
            <person name="Yamashiro T."/>
            <person name="Shiraishi A."/>
            <person name="Satake H."/>
            <person name="Nakayama K."/>
        </authorList>
    </citation>
    <scope>NUCLEOTIDE SEQUENCE</scope>
</reference>
<keyword evidence="2" id="KW-0548">Nucleotidyltransferase</keyword>
<dbReference type="AlphaFoldDB" id="A0A6L2LY72"/>
<accession>A0A6L2LY72</accession>
<sequence>MLSSKEIKKAVWDCRTDKSPGPDGFSFGFYRHFWKLIENDVFEAVQQFFTNEEIPKGCNSSFIALILKIPDANLVKDFRPISLIGSMYKIIAKILANRLVGVLGDIVDEVQSAFIADRQILDGPFILNEVLQWSIIINGSPTKEFQFFKGLNQGDPLSPFLFLLIMESLHLSFQRVVDAGLFKGLELSSSLIISHMFYADDAIFIGQWCDGNINTLVRMIVGGSMSRVSRWNEVVERVKNRLSKWKMKALSVGGRLTLLKSVLGSILIFYMSVFRAPLSVLRVLESIWSHFFNGHELKSKKSTWVKWNNVLASKKKGGLGVSSLYALNRGFMCKWLWRFYNHNTSLWARVIKAIHRDDESMGKHVKAGTQSCWMAIVNEITVLKKHGINIFDFMRIKLGNGDKIAFWEDNWIGDHVLKDLYPRIYAFETCKSVIVGSKLAHASLDSSFRRKPRGRAEQVQYEALSSQVYDVTLAPMSDRWTWSLESSGEFFVASIRKVIDDKRLLVVTTKTRWIKYVPIKVNVHAWKVRIDSHPTRFNISCRGIDIESIMCLICVNGAESVNHLFFTCSLVR</sequence>
<keyword evidence="2" id="KW-0695">RNA-directed DNA polymerase</keyword>
<dbReference type="InterPro" id="IPR026960">
    <property type="entry name" value="RVT-Znf"/>
</dbReference>
<evidence type="ECO:0000313" key="2">
    <source>
        <dbReference type="EMBL" id="GEU66210.1"/>
    </source>
</evidence>
<protein>
    <submittedName>
        <fullName evidence="2">RNA-directed DNA polymerase, eukaryota, reverse transcriptase zinc-binding domain protein</fullName>
    </submittedName>
</protein>
<dbReference type="GO" id="GO:0003964">
    <property type="term" value="F:RNA-directed DNA polymerase activity"/>
    <property type="evidence" value="ECO:0007669"/>
    <property type="project" value="UniProtKB-KW"/>
</dbReference>
<dbReference type="EMBL" id="BKCJ010005343">
    <property type="protein sequence ID" value="GEU66210.1"/>
    <property type="molecule type" value="Genomic_DNA"/>
</dbReference>
<proteinExistence type="predicted"/>
<comment type="caution">
    <text evidence="2">The sequence shown here is derived from an EMBL/GenBank/DDBJ whole genome shotgun (WGS) entry which is preliminary data.</text>
</comment>
<organism evidence="2">
    <name type="scientific">Tanacetum cinerariifolium</name>
    <name type="common">Dalmatian daisy</name>
    <name type="synonym">Chrysanthemum cinerariifolium</name>
    <dbReference type="NCBI Taxonomy" id="118510"/>
    <lineage>
        <taxon>Eukaryota</taxon>
        <taxon>Viridiplantae</taxon>
        <taxon>Streptophyta</taxon>
        <taxon>Embryophyta</taxon>
        <taxon>Tracheophyta</taxon>
        <taxon>Spermatophyta</taxon>
        <taxon>Magnoliopsida</taxon>
        <taxon>eudicotyledons</taxon>
        <taxon>Gunneridae</taxon>
        <taxon>Pentapetalae</taxon>
        <taxon>asterids</taxon>
        <taxon>campanulids</taxon>
        <taxon>Asterales</taxon>
        <taxon>Asteraceae</taxon>
        <taxon>Asteroideae</taxon>
        <taxon>Anthemideae</taxon>
        <taxon>Anthemidinae</taxon>
        <taxon>Tanacetum</taxon>
    </lineage>
</organism>
<keyword evidence="2" id="KW-0808">Transferase</keyword>
<dbReference type="PANTHER" id="PTHR33116">
    <property type="entry name" value="REVERSE TRANSCRIPTASE ZINC-BINDING DOMAIN-CONTAINING PROTEIN-RELATED-RELATED"/>
    <property type="match status" value="1"/>
</dbReference>